<dbReference type="AlphaFoldDB" id="A0A917LXK5"/>
<dbReference type="RefSeq" id="WP_188453664.1">
    <property type="nucleotide sequence ID" value="NZ_BMFR01000001.1"/>
</dbReference>
<organism evidence="2 3">
    <name type="scientific">Virgibacillus oceani</name>
    <dbReference type="NCBI Taxonomy" id="1479511"/>
    <lineage>
        <taxon>Bacteria</taxon>
        <taxon>Bacillati</taxon>
        <taxon>Bacillota</taxon>
        <taxon>Bacilli</taxon>
        <taxon>Bacillales</taxon>
        <taxon>Bacillaceae</taxon>
        <taxon>Virgibacillus</taxon>
    </lineage>
</organism>
<dbReference type="Proteomes" id="UP000622860">
    <property type="component" value="Unassembled WGS sequence"/>
</dbReference>
<keyword evidence="3" id="KW-1185">Reference proteome</keyword>
<reference evidence="2" key="1">
    <citation type="journal article" date="2014" name="Int. J. Syst. Evol. Microbiol.">
        <title>Complete genome sequence of Corynebacterium casei LMG S-19264T (=DSM 44701T), isolated from a smear-ripened cheese.</title>
        <authorList>
            <consortium name="US DOE Joint Genome Institute (JGI-PGF)"/>
            <person name="Walter F."/>
            <person name="Albersmeier A."/>
            <person name="Kalinowski J."/>
            <person name="Ruckert C."/>
        </authorList>
    </citation>
    <scope>NUCLEOTIDE SEQUENCE</scope>
    <source>
        <strain evidence="2">CGMCC 1.12754</strain>
    </source>
</reference>
<dbReference type="EMBL" id="BMFR01000001">
    <property type="protein sequence ID" value="GGG63750.1"/>
    <property type="molecule type" value="Genomic_DNA"/>
</dbReference>
<keyword evidence="1" id="KW-0472">Membrane</keyword>
<protein>
    <recommendedName>
        <fullName evidence="4">Competence protein ComGF</fullName>
    </recommendedName>
</protein>
<comment type="caution">
    <text evidence="2">The sequence shown here is derived from an EMBL/GenBank/DDBJ whole genome shotgun (WGS) entry which is preliminary data.</text>
</comment>
<accession>A0A917LXK5</accession>
<gene>
    <name evidence="2" type="ORF">GCM10011398_03980</name>
</gene>
<name>A0A917LXK5_9BACI</name>
<evidence type="ECO:0008006" key="4">
    <source>
        <dbReference type="Google" id="ProtNLM"/>
    </source>
</evidence>
<evidence type="ECO:0000313" key="3">
    <source>
        <dbReference type="Proteomes" id="UP000622860"/>
    </source>
</evidence>
<proteinExistence type="predicted"/>
<evidence type="ECO:0000256" key="1">
    <source>
        <dbReference type="SAM" id="Phobius"/>
    </source>
</evidence>
<sequence>MSNNPSKSIVYMGILRNEKGFTFITLLVTITLFFMTLPFIGYISKTVTYSSNYDEISTLQFFHFIRDDVMKATNFYVDAKGLKLNMKDGTVVSFEQYNNTVRRQVDGQGHEIYLRNVKQFELKPLPFGIHLTITSIQGEIYEKSIIFYH</sequence>
<keyword evidence="1" id="KW-1133">Transmembrane helix</keyword>
<feature type="transmembrane region" description="Helical" evidence="1">
    <location>
        <begin position="21"/>
        <end position="43"/>
    </location>
</feature>
<evidence type="ECO:0000313" key="2">
    <source>
        <dbReference type="EMBL" id="GGG63750.1"/>
    </source>
</evidence>
<dbReference type="Pfam" id="PF15980">
    <property type="entry name" value="ComGF"/>
    <property type="match status" value="1"/>
</dbReference>
<reference evidence="2" key="2">
    <citation type="submission" date="2020-09" db="EMBL/GenBank/DDBJ databases">
        <authorList>
            <person name="Sun Q."/>
            <person name="Zhou Y."/>
        </authorList>
    </citation>
    <scope>NUCLEOTIDE SEQUENCE</scope>
    <source>
        <strain evidence="2">CGMCC 1.12754</strain>
    </source>
</reference>
<keyword evidence="1" id="KW-0812">Transmembrane</keyword>
<dbReference type="InterPro" id="IPR016977">
    <property type="entry name" value="ComGF"/>
</dbReference>